<keyword evidence="3 6" id="KW-0812">Transmembrane</keyword>
<feature type="transmembrane region" description="Helical" evidence="6">
    <location>
        <begin position="125"/>
        <end position="145"/>
    </location>
</feature>
<dbReference type="InterPro" id="IPR002797">
    <property type="entry name" value="Polysacc_synth"/>
</dbReference>
<feature type="transmembrane region" description="Helical" evidence="6">
    <location>
        <begin position="258"/>
        <end position="282"/>
    </location>
</feature>
<keyword evidence="2" id="KW-1003">Cell membrane</keyword>
<dbReference type="KEGG" id="hhw:NCTC503_01056"/>
<evidence type="ECO:0000313" key="7">
    <source>
        <dbReference type="EMBL" id="VTQ87276.1"/>
    </source>
</evidence>
<evidence type="ECO:0000256" key="3">
    <source>
        <dbReference type="ARBA" id="ARBA00022692"/>
    </source>
</evidence>
<feature type="transmembrane region" description="Helical" evidence="6">
    <location>
        <begin position="86"/>
        <end position="110"/>
    </location>
</feature>
<organism evidence="7 8">
    <name type="scientific">Hathewaya histolytica</name>
    <name type="common">Clostridium histolyticum</name>
    <dbReference type="NCBI Taxonomy" id="1498"/>
    <lineage>
        <taxon>Bacteria</taxon>
        <taxon>Bacillati</taxon>
        <taxon>Bacillota</taxon>
        <taxon>Clostridia</taxon>
        <taxon>Eubacteriales</taxon>
        <taxon>Clostridiaceae</taxon>
        <taxon>Hathewaya</taxon>
    </lineage>
</organism>
<keyword evidence="4 6" id="KW-1133">Transmembrane helix</keyword>
<keyword evidence="8" id="KW-1185">Reference proteome</keyword>
<dbReference type="EMBL" id="LR590481">
    <property type="protein sequence ID" value="VTQ87276.1"/>
    <property type="molecule type" value="Genomic_DNA"/>
</dbReference>
<name>A0A4U9R868_HATHI</name>
<feature type="transmembrane region" description="Helical" evidence="6">
    <location>
        <begin position="181"/>
        <end position="204"/>
    </location>
</feature>
<dbReference type="RefSeq" id="WP_138209756.1">
    <property type="nucleotide sequence ID" value="NZ_CBCRUQ010000004.1"/>
</dbReference>
<feature type="transmembrane region" description="Helical" evidence="6">
    <location>
        <begin position="20"/>
        <end position="40"/>
    </location>
</feature>
<dbReference type="InterPro" id="IPR050833">
    <property type="entry name" value="Poly_Biosynth_Transport"/>
</dbReference>
<sequence length="473" mass="54952">MSIKGIFHRAFKLDFLKHGFNYIIANFFSKGLVFLMIPVFTRILTPSEYGTYSIYVTIVSIFSILISLNIPAAIKQSYLKREKEFSAILGTNLIFIVLTTLPIAIVYFIFSNEISDFFKVPAKVFKLSIVVCIFLMFYNIYIYYLEAKQESFKFLKISCSNKIIETSLCISFLFLISSNKYYSAIYGQIIAISIFAVICLYKLIKIADFKFDLGYLKYSLDYSIPLIPHNLSNFILAQFDKIILNQILGAHSTGVYSFAYNISMIITVIINSLNSSWVPIFFENYRNKKYLYLQDLSKRFFKIICLCCTIIILFSKEITMIVSTEQYYKGINIIPIIILGNLMIFFYVLYANYAFYYNNTYMISINTFIAGIINIILNYIFIPKWSYLAAAYTTLFSYIVLFLLHYINSKYILKAKVIPLSIFKFDLIKFICVISVYFIITHIIDNTIILIMIKSVIIAVLIVIEIHKQIIFI</sequence>
<dbReference type="OrthoDB" id="9180265at2"/>
<evidence type="ECO:0000256" key="5">
    <source>
        <dbReference type="ARBA" id="ARBA00023136"/>
    </source>
</evidence>
<evidence type="ECO:0000313" key="8">
    <source>
        <dbReference type="Proteomes" id="UP000308489"/>
    </source>
</evidence>
<keyword evidence="5 6" id="KW-0472">Membrane</keyword>
<dbReference type="Pfam" id="PF01943">
    <property type="entry name" value="Polysacc_synt"/>
    <property type="match status" value="1"/>
</dbReference>
<accession>A0A4U9R868</accession>
<protein>
    <submittedName>
        <fullName evidence="7">Transporter</fullName>
    </submittedName>
</protein>
<evidence type="ECO:0000256" key="2">
    <source>
        <dbReference type="ARBA" id="ARBA00022475"/>
    </source>
</evidence>
<feature type="transmembrane region" description="Helical" evidence="6">
    <location>
        <begin position="446"/>
        <end position="464"/>
    </location>
</feature>
<feature type="transmembrane region" description="Helical" evidence="6">
    <location>
        <begin position="52"/>
        <end position="74"/>
    </location>
</feature>
<evidence type="ECO:0000256" key="6">
    <source>
        <dbReference type="SAM" id="Phobius"/>
    </source>
</evidence>
<feature type="transmembrane region" description="Helical" evidence="6">
    <location>
        <begin position="361"/>
        <end position="381"/>
    </location>
</feature>
<evidence type="ECO:0000256" key="4">
    <source>
        <dbReference type="ARBA" id="ARBA00022989"/>
    </source>
</evidence>
<evidence type="ECO:0000256" key="1">
    <source>
        <dbReference type="ARBA" id="ARBA00004651"/>
    </source>
</evidence>
<dbReference type="PANTHER" id="PTHR30250:SF11">
    <property type="entry name" value="O-ANTIGEN TRANSPORTER-RELATED"/>
    <property type="match status" value="1"/>
</dbReference>
<comment type="subcellular location">
    <subcellularLocation>
        <location evidence="1">Cell membrane</location>
        <topology evidence="1">Multi-pass membrane protein</topology>
    </subcellularLocation>
</comment>
<dbReference type="Proteomes" id="UP000308489">
    <property type="component" value="Chromosome 1"/>
</dbReference>
<feature type="transmembrane region" description="Helical" evidence="6">
    <location>
        <begin position="387"/>
        <end position="406"/>
    </location>
</feature>
<reference evidence="7 8" key="1">
    <citation type="submission" date="2019-05" db="EMBL/GenBank/DDBJ databases">
        <authorList>
            <consortium name="Pathogen Informatics"/>
        </authorList>
    </citation>
    <scope>NUCLEOTIDE SEQUENCE [LARGE SCALE GENOMIC DNA]</scope>
    <source>
        <strain evidence="7 8">NCTC503</strain>
    </source>
</reference>
<dbReference type="AlphaFoldDB" id="A0A4U9R868"/>
<feature type="transmembrane region" description="Helical" evidence="6">
    <location>
        <begin position="418"/>
        <end position="440"/>
    </location>
</feature>
<dbReference type="PANTHER" id="PTHR30250">
    <property type="entry name" value="PST FAMILY PREDICTED COLANIC ACID TRANSPORTER"/>
    <property type="match status" value="1"/>
</dbReference>
<dbReference type="GO" id="GO:0005886">
    <property type="term" value="C:plasma membrane"/>
    <property type="evidence" value="ECO:0007669"/>
    <property type="project" value="UniProtKB-SubCell"/>
</dbReference>
<gene>
    <name evidence="7" type="ORF">NCTC503_01056</name>
</gene>
<feature type="transmembrane region" description="Helical" evidence="6">
    <location>
        <begin position="303"/>
        <end position="324"/>
    </location>
</feature>
<proteinExistence type="predicted"/>
<feature type="transmembrane region" description="Helical" evidence="6">
    <location>
        <begin position="330"/>
        <end position="349"/>
    </location>
</feature>